<feature type="compositionally biased region" description="Basic and acidic residues" evidence="7">
    <location>
        <begin position="188"/>
        <end position="212"/>
    </location>
</feature>
<dbReference type="PROSITE" id="PS50237">
    <property type="entry name" value="HECT"/>
    <property type="match status" value="1"/>
</dbReference>
<feature type="compositionally biased region" description="Pro residues" evidence="7">
    <location>
        <begin position="1156"/>
        <end position="1168"/>
    </location>
</feature>
<dbReference type="Proteomes" id="UP000326757">
    <property type="component" value="Unassembled WGS sequence"/>
</dbReference>
<feature type="region of interest" description="Disordered" evidence="7">
    <location>
        <begin position="1226"/>
        <end position="1271"/>
    </location>
</feature>
<dbReference type="GO" id="GO:0061630">
    <property type="term" value="F:ubiquitin protein ligase activity"/>
    <property type="evidence" value="ECO:0007669"/>
    <property type="project" value="UniProtKB-EC"/>
</dbReference>
<dbReference type="InterPro" id="IPR035983">
    <property type="entry name" value="Hect_E3_ubiquitin_ligase"/>
</dbReference>
<dbReference type="GO" id="GO:0016607">
    <property type="term" value="C:nuclear speck"/>
    <property type="evidence" value="ECO:0007669"/>
    <property type="project" value="TreeGrafter"/>
</dbReference>
<dbReference type="PANTHER" id="PTHR45670:SF1">
    <property type="entry name" value="E3 UBIQUITIN-PROTEIN LIGASE HECTD1"/>
    <property type="match status" value="1"/>
</dbReference>
<dbReference type="Pfam" id="PF25579">
    <property type="entry name" value="TPR_TRIP12_N"/>
    <property type="match status" value="1"/>
</dbReference>
<dbReference type="CDD" id="cd00078">
    <property type="entry name" value="HECTc"/>
    <property type="match status" value="1"/>
</dbReference>
<dbReference type="GO" id="GO:0043161">
    <property type="term" value="P:proteasome-mediated ubiquitin-dependent protein catabolic process"/>
    <property type="evidence" value="ECO:0007669"/>
    <property type="project" value="TreeGrafter"/>
</dbReference>
<evidence type="ECO:0000256" key="4">
    <source>
        <dbReference type="ARBA" id="ARBA00022679"/>
    </source>
</evidence>
<dbReference type="InterPro" id="IPR045322">
    <property type="entry name" value="HECTD1/TRIP12-like"/>
</dbReference>
<evidence type="ECO:0000313" key="10">
    <source>
        <dbReference type="Proteomes" id="UP000326757"/>
    </source>
</evidence>
<dbReference type="SUPFAM" id="SSF56204">
    <property type="entry name" value="Hect, E3 ligase catalytic domain"/>
    <property type="match status" value="1"/>
</dbReference>
<dbReference type="Pfam" id="PF00632">
    <property type="entry name" value="HECT"/>
    <property type="match status" value="1"/>
</dbReference>
<feature type="active site" description="Glycyl thioester intermediate" evidence="6">
    <location>
        <position position="1859"/>
    </location>
</feature>
<feature type="compositionally biased region" description="Polar residues" evidence="7">
    <location>
        <begin position="1239"/>
        <end position="1249"/>
    </location>
</feature>
<gene>
    <name evidence="9" type="ORF">EYC80_009306</name>
</gene>
<dbReference type="Gene3D" id="3.30.2410.10">
    <property type="entry name" value="Hect, E3 ligase catalytic domain"/>
    <property type="match status" value="1"/>
</dbReference>
<comment type="caution">
    <text evidence="9">The sequence shown here is derived from an EMBL/GenBank/DDBJ whole genome shotgun (WGS) entry which is preliminary data.</text>
</comment>
<feature type="compositionally biased region" description="Polar residues" evidence="7">
    <location>
        <begin position="1343"/>
        <end position="1358"/>
    </location>
</feature>
<dbReference type="OrthoDB" id="423283at2759"/>
<feature type="compositionally biased region" description="Polar residues" evidence="7">
    <location>
        <begin position="819"/>
        <end position="829"/>
    </location>
</feature>
<proteinExistence type="inferred from homology"/>
<dbReference type="EMBL" id="VIGI01000011">
    <property type="protein sequence ID" value="KAB8293825.1"/>
    <property type="molecule type" value="Genomic_DNA"/>
</dbReference>
<dbReference type="PANTHER" id="PTHR45670">
    <property type="entry name" value="E3 UBIQUITIN-PROTEIN LIGASE TRIP12"/>
    <property type="match status" value="1"/>
</dbReference>
<feature type="compositionally biased region" description="Polar residues" evidence="7">
    <location>
        <begin position="755"/>
        <end position="768"/>
    </location>
</feature>
<comment type="similarity">
    <text evidence="2">Belongs to the UPL family. K-HECT subfamily.</text>
</comment>
<keyword evidence="10" id="KW-1185">Reference proteome</keyword>
<feature type="region of interest" description="Disordered" evidence="7">
    <location>
        <begin position="1101"/>
        <end position="1175"/>
    </location>
</feature>
<dbReference type="Gene3D" id="1.25.10.10">
    <property type="entry name" value="Leucine-rich Repeat Variant"/>
    <property type="match status" value="1"/>
</dbReference>
<evidence type="ECO:0000259" key="8">
    <source>
        <dbReference type="PROSITE" id="PS50237"/>
    </source>
</evidence>
<feature type="compositionally biased region" description="Polar residues" evidence="7">
    <location>
        <begin position="134"/>
        <end position="149"/>
    </location>
</feature>
<dbReference type="InterPro" id="IPR000569">
    <property type="entry name" value="HECT_dom"/>
</dbReference>
<evidence type="ECO:0000256" key="1">
    <source>
        <dbReference type="ARBA" id="ARBA00000885"/>
    </source>
</evidence>
<feature type="domain" description="HECT" evidence="8">
    <location>
        <begin position="1537"/>
        <end position="1892"/>
    </location>
</feature>
<accession>A0A5N6JXJ3</accession>
<dbReference type="InterPro" id="IPR016024">
    <property type="entry name" value="ARM-type_fold"/>
</dbReference>
<dbReference type="InterPro" id="IPR057948">
    <property type="entry name" value="TPR_TRIP12_N"/>
</dbReference>
<organism evidence="9 10">
    <name type="scientific">Monilinia laxa</name>
    <name type="common">Brown rot fungus</name>
    <name type="synonym">Sclerotinia laxa</name>
    <dbReference type="NCBI Taxonomy" id="61186"/>
    <lineage>
        <taxon>Eukaryota</taxon>
        <taxon>Fungi</taxon>
        <taxon>Dikarya</taxon>
        <taxon>Ascomycota</taxon>
        <taxon>Pezizomycotina</taxon>
        <taxon>Leotiomycetes</taxon>
        <taxon>Helotiales</taxon>
        <taxon>Sclerotiniaceae</taxon>
        <taxon>Monilinia</taxon>
    </lineage>
</organism>
<dbReference type="SUPFAM" id="SSF48371">
    <property type="entry name" value="ARM repeat"/>
    <property type="match status" value="1"/>
</dbReference>
<comment type="catalytic activity">
    <reaction evidence="1">
        <text>S-ubiquitinyl-[E2 ubiquitin-conjugating enzyme]-L-cysteine + [acceptor protein]-L-lysine = [E2 ubiquitin-conjugating enzyme]-L-cysteine + N(6)-ubiquitinyl-[acceptor protein]-L-lysine.</text>
        <dbReference type="EC" id="2.3.2.26"/>
    </reaction>
</comment>
<reference evidence="9 10" key="1">
    <citation type="submission" date="2019-06" db="EMBL/GenBank/DDBJ databases">
        <title>Genome Sequence of the Brown Rot Fungal Pathogen Monilinia laxa.</title>
        <authorList>
            <person name="De Miccolis Angelini R.M."/>
            <person name="Landi L."/>
            <person name="Abate D."/>
            <person name="Pollastro S."/>
            <person name="Romanazzi G."/>
            <person name="Faretra F."/>
        </authorList>
    </citation>
    <scope>NUCLEOTIDE SEQUENCE [LARGE SCALE GENOMIC DNA]</scope>
    <source>
        <strain evidence="9 10">Mlax316</strain>
    </source>
</reference>
<keyword evidence="5 6" id="KW-0833">Ubl conjugation pathway</keyword>
<protein>
    <recommendedName>
        <fullName evidence="3">HECT-type E3 ubiquitin transferase</fullName>
        <ecNumber evidence="3">2.3.2.26</ecNumber>
    </recommendedName>
</protein>
<feature type="compositionally biased region" description="Acidic residues" evidence="7">
    <location>
        <begin position="213"/>
        <end position="237"/>
    </location>
</feature>
<name>A0A5N6JXJ3_MONLA</name>
<dbReference type="InterPro" id="IPR011989">
    <property type="entry name" value="ARM-like"/>
</dbReference>
<evidence type="ECO:0000313" key="9">
    <source>
        <dbReference type="EMBL" id="KAB8293825.1"/>
    </source>
</evidence>
<dbReference type="GO" id="GO:0000209">
    <property type="term" value="P:protein polyubiquitination"/>
    <property type="evidence" value="ECO:0007669"/>
    <property type="project" value="TreeGrafter"/>
</dbReference>
<feature type="region of interest" description="Disordered" evidence="7">
    <location>
        <begin position="1334"/>
        <end position="1364"/>
    </location>
</feature>
<feature type="region of interest" description="Disordered" evidence="7">
    <location>
        <begin position="1"/>
        <end position="255"/>
    </location>
</feature>
<keyword evidence="4" id="KW-0808">Transferase</keyword>
<feature type="compositionally biased region" description="Low complexity" evidence="7">
    <location>
        <begin position="1250"/>
        <end position="1270"/>
    </location>
</feature>
<evidence type="ECO:0000256" key="7">
    <source>
        <dbReference type="SAM" id="MobiDB-lite"/>
    </source>
</evidence>
<dbReference type="EC" id="2.3.2.26" evidence="3"/>
<dbReference type="SMART" id="SM00119">
    <property type="entry name" value="HECTc"/>
    <property type="match status" value="1"/>
</dbReference>
<feature type="compositionally biased region" description="Low complexity" evidence="7">
    <location>
        <begin position="1101"/>
        <end position="1112"/>
    </location>
</feature>
<evidence type="ECO:0000256" key="5">
    <source>
        <dbReference type="ARBA" id="ARBA00022786"/>
    </source>
</evidence>
<evidence type="ECO:0000256" key="2">
    <source>
        <dbReference type="ARBA" id="ARBA00006331"/>
    </source>
</evidence>
<sequence length="1892" mass="205824">MAKEISRPLSTATSISSSSSFAPRITRSSTRQAANSSETTAGSSATAASAAAAPPGRPSAPSRKRKATVRESSPALEPESTKATPSKRPKRQKVSEPEAPTPASATSSRRKNAKAPAVMSSHRKVKIDGVYGLVSNNIYSDSAGPSNEPSNTTATSSRRKSNRNSKKGGQADASTNTPSSGKKSKKSTAADKDGDTTMNDADEKPPPHPLHDDDSDENDDDEIPRDYDGGDDDDDDPFGSFGGPGGPPHGLSSTLRALSGMMSGVSSRLRDILTQLKQKDDPSIQLIALQELSEILLVSTEDNLSGHFSPDAFVKELVVLMQPSDFGFGEGNPEMMLLACRCIANLMEALPASTANIVYGGVVPVLCQMILNFGFVDLAEQALSTLEKISVEYPASIVREGGLTGCLMNLGFHDTNAQRTAVTTAANCCRNIPEDSFDVVKDVMPNLLEVFSSNDQKVVEQGSLCVTRIVESFRYHPSKLEELVSTDLLRAILRLLLPGSTNLIGANIHTQFLRVLAFTAKASPNLSAELFKMNVVETLYQILTGVSPPSATEDAASKLDSVVIMQALIHRPREQVIETLNVICELLPGIPRGGSSIIDDDTDVEVASGSPNVSSGSRKKSANEIRIELLEGCKEEVKRFAIILFPTLTDAFSSTVNLQVRQKVLNAQLRMLSNLDKDILMDALRSVPYASFLAAILSQQDHPSLVVLALQATELLLVRLEDVYRYQFYREGVIAEITKLATLEETQTENKPPVNESTSATTQVGTNRKISEKAAQNGEARDADNSSSDEDNEDNENHEDDNENEVAQNDDIPEDVTASPVSSRGSTVSLDGPHRHASSDLKSMMNIIAARAQKFLDVHETEKNSKAMKKKATQILTSLQSLASDIRSFYLHQGQGNGVELFTKLASYFDGDVLQSVTSAELLNSEIVQVLLEVFNNPNEQLANDARSAFLEVFMGHTLAKKSNSGADSPATPFGLLIHKLQDLLSRSEHFEVVTVHSNSFDGNRSSAASMLAKQIRLKLVADEDSEIPRSYRNIMVSIHAIATFKALDDYLRPRISLSDRPRPPRARDGLSGALAALAAAGLPNPYAGIPNAQARLAAAAAATNPNASTPRTSRRAKSKSGPVPTPASADQSTSHTPAEKPARRSSRRQQAQTDPNPPPPPPPPPPMQEEDALASALECADERQMSEDDDLEDSAALDTIVGDLEEDMEEDSPVDPTAVNLEVAAGGKVTARKEDGTRVSTPSQSVPNTSRSSSALQAAQAALSTPTTSRPMSYAAAIQSVPSDWHIEFSLGDKVISNETTIYRAVHTMANPAEEHSNRSVWSAIHPIKFRRVPGPPPPEPSSLSQASEVSTETTASGIPASLDKHPATSSILRLLNTLHALNANLDDVLADNKDTLKLNAEPLSQFVNTKLTAKLNRQLEEPLVVASNCLPTWSEDLARLYPFLFPFETRHLFLQSTSFGYARSMTRWQNAQSADESRRDRHRDERPFLGRLQRQKVRISRSKILESALKVMELYGASQSILEVEYFEEVGTGLGPTLEFYSTVSKEFSKKKLKLWRETDANDTDEYAFGARGLFPAPMSEEQSLNENGKRILHLFKMLGKFVSRSMIDSRIIDVSFNPTFFRIGDASNPVTPSLGAVKTVDPQLAKSLKMIKKFSIAKKAIAEDSTLTATQKVLATEALEIDGAKIEDLSLDFTLPGYAIDLLPNGSNIPVTIENVDLYLEKVIDMTLGSGVQRQVDAFRAGFTQVFPYSALKAFTPDELVMLFGRIEEDWSLETLMDSIKADHGFHMDSKSVKNLLQTMSELSLPERRDFLQFTTGSPKLPIGGFKSLTPMFTVVCKPSEPPYSSDDYLPSVMTCVNYLKLPDYTDLDVMRRRMNTAIKEGQGAFHLS</sequence>
<feature type="region of interest" description="Disordered" evidence="7">
    <location>
        <begin position="746"/>
        <end position="838"/>
    </location>
</feature>
<feature type="compositionally biased region" description="Low complexity" evidence="7">
    <location>
        <begin position="7"/>
        <end position="54"/>
    </location>
</feature>
<feature type="compositionally biased region" description="Basic residues" evidence="7">
    <location>
        <begin position="157"/>
        <end position="166"/>
    </location>
</feature>
<evidence type="ECO:0000256" key="6">
    <source>
        <dbReference type="PROSITE-ProRule" id="PRU00104"/>
    </source>
</evidence>
<dbReference type="Gene3D" id="3.90.1750.10">
    <property type="entry name" value="Hect, E3 ligase catalytic domains"/>
    <property type="match status" value="1"/>
</dbReference>
<dbReference type="Gene3D" id="3.30.2160.10">
    <property type="entry name" value="Hect, E3 ligase catalytic domain"/>
    <property type="match status" value="1"/>
</dbReference>
<evidence type="ECO:0000256" key="3">
    <source>
        <dbReference type="ARBA" id="ARBA00012485"/>
    </source>
</evidence>
<feature type="compositionally biased region" description="Acidic residues" evidence="7">
    <location>
        <begin position="787"/>
        <end position="804"/>
    </location>
</feature>